<dbReference type="GO" id="GO:0004553">
    <property type="term" value="F:hydrolase activity, hydrolyzing O-glycosyl compounds"/>
    <property type="evidence" value="ECO:0007669"/>
    <property type="project" value="InterPro"/>
</dbReference>
<evidence type="ECO:0000256" key="9">
    <source>
        <dbReference type="SAM" id="Phobius"/>
    </source>
</evidence>
<dbReference type="SUPFAM" id="SSF75005">
    <property type="entry name" value="Arabinanase/levansucrase/invertase"/>
    <property type="match status" value="1"/>
</dbReference>
<dbReference type="CDD" id="cd18820">
    <property type="entry name" value="GH43_LbAraf43-like"/>
    <property type="match status" value="1"/>
</dbReference>
<evidence type="ECO:0000256" key="7">
    <source>
        <dbReference type="RuleBase" id="RU361187"/>
    </source>
</evidence>
<reference evidence="11 12" key="1">
    <citation type="submission" date="2017-05" db="EMBL/GenBank/DDBJ databases">
        <title>Biotechnological potential of actinobacteria isolated from South African environments.</title>
        <authorList>
            <person name="Le Roes-Hill M."/>
            <person name="Prins A."/>
            <person name="Durrell K.A."/>
        </authorList>
    </citation>
    <scope>NUCLEOTIDE SEQUENCE [LARGE SCALE GENOMIC DNA]</scope>
    <source>
        <strain evidence="11">M26</strain>
    </source>
</reference>
<evidence type="ECO:0000256" key="5">
    <source>
        <dbReference type="PIRSR" id="PIRSR606710-1"/>
    </source>
</evidence>
<keyword evidence="9" id="KW-0472">Membrane</keyword>
<feature type="active site" description="Proton donor" evidence="5">
    <location>
        <position position="263"/>
    </location>
</feature>
<comment type="similarity">
    <text evidence="1 7">Belongs to the glycosyl hydrolase 43 family.</text>
</comment>
<keyword evidence="12" id="KW-1185">Reference proteome</keyword>
<evidence type="ECO:0000256" key="3">
    <source>
        <dbReference type="ARBA" id="ARBA00022801"/>
    </source>
</evidence>
<dbReference type="EMBL" id="NGFP01000351">
    <property type="protein sequence ID" value="OUC83020.1"/>
    <property type="molecule type" value="Genomic_DNA"/>
</dbReference>
<dbReference type="AlphaFoldDB" id="A0A243QLL0"/>
<dbReference type="SUPFAM" id="SSF50370">
    <property type="entry name" value="Ricin B-like lectins"/>
    <property type="match status" value="1"/>
</dbReference>
<evidence type="ECO:0000256" key="2">
    <source>
        <dbReference type="ARBA" id="ARBA00022729"/>
    </source>
</evidence>
<dbReference type="InterPro" id="IPR006710">
    <property type="entry name" value="Glyco_hydro_43"/>
</dbReference>
<dbReference type="InterPro" id="IPR035992">
    <property type="entry name" value="Ricin_B-like_lectins"/>
</dbReference>
<keyword evidence="9" id="KW-1133">Transmembrane helix</keyword>
<keyword evidence="4 7" id="KW-0326">Glycosidase</keyword>
<protein>
    <recommendedName>
        <fullName evidence="10">Ricin B lectin domain-containing protein</fullName>
    </recommendedName>
</protein>
<dbReference type="Gene3D" id="2.80.10.50">
    <property type="match status" value="2"/>
</dbReference>
<dbReference type="Pfam" id="PF04616">
    <property type="entry name" value="Glyco_hydro_43"/>
    <property type="match status" value="1"/>
</dbReference>
<evidence type="ECO:0000256" key="1">
    <source>
        <dbReference type="ARBA" id="ARBA00009865"/>
    </source>
</evidence>
<dbReference type="InterPro" id="IPR023296">
    <property type="entry name" value="Glyco_hydro_beta-prop_sf"/>
</dbReference>
<feature type="compositionally biased region" description="Polar residues" evidence="8">
    <location>
        <begin position="368"/>
        <end position="383"/>
    </location>
</feature>
<proteinExistence type="inferred from homology"/>
<feature type="active site" description="Proton acceptor" evidence="5">
    <location>
        <position position="97"/>
    </location>
</feature>
<feature type="region of interest" description="Disordered" evidence="8">
    <location>
        <begin position="1"/>
        <end position="26"/>
    </location>
</feature>
<dbReference type="PROSITE" id="PS50231">
    <property type="entry name" value="RICIN_B_LECTIN"/>
    <property type="match status" value="1"/>
</dbReference>
<keyword evidence="3 7" id="KW-0378">Hydrolase</keyword>
<gene>
    <name evidence="11" type="ORF">CA984_40935</name>
</gene>
<feature type="domain" description="Ricin B lectin" evidence="10">
    <location>
        <begin position="393"/>
        <end position="530"/>
    </location>
</feature>
<evidence type="ECO:0000256" key="4">
    <source>
        <dbReference type="ARBA" id="ARBA00023295"/>
    </source>
</evidence>
<dbReference type="SMART" id="SM00458">
    <property type="entry name" value="RICIN"/>
    <property type="match status" value="1"/>
</dbReference>
<accession>A0A243QLL0</accession>
<evidence type="ECO:0000259" key="10">
    <source>
        <dbReference type="SMART" id="SM00458"/>
    </source>
</evidence>
<comment type="caution">
    <text evidence="11">The sequence shown here is derived from an EMBL/GenBank/DDBJ whole genome shotgun (WGS) entry which is preliminary data.</text>
</comment>
<dbReference type="Proteomes" id="UP000194761">
    <property type="component" value="Unassembled WGS sequence"/>
</dbReference>
<feature type="site" description="Important for catalytic activity, responsible for pKa modulation of the active site Glu and correct orientation of both the proton donor and substrate" evidence="6">
    <location>
        <position position="203"/>
    </location>
</feature>
<dbReference type="GO" id="GO:0005975">
    <property type="term" value="P:carbohydrate metabolic process"/>
    <property type="evidence" value="ECO:0007669"/>
    <property type="project" value="InterPro"/>
</dbReference>
<dbReference type="PANTHER" id="PTHR43817">
    <property type="entry name" value="GLYCOSYL HYDROLASE"/>
    <property type="match status" value="1"/>
</dbReference>
<sequence>MGLAQCGTARWSPPRVRTNRTPPSDRFANIPLNPERGSPVSLAHGRGAVRHALVLAVTVIVALAMSAVVSAVSPGRAEAAPGPSFTNPVVPAPNSADPTLVFHNGFYYYVATTWSADVVMRRSATIAGLRNAPEQVVVRTGGDTMWAPHLEMVDNRWYLYYSVEQAGGPRRTHVAESAGSDPMGPYTIRGIVNLMPNNGWAIDASLLKLNGNLYMTFSAFAPEDNLQSLYIAPMSNPTTAGAFGRRISTPTLAWERQDGAVNEGSFPLQRGGRTFLTYSASHCNGPNYKLGMLEYRGGDPLAAGSWTKFANPIFQRNDVNGVYGPGHHSFFTSPDGTETWIAYHANSSAGQGCGTTRTTRVQKISWNADGTPNLGTPVSTSTVLPGPSGETASATVRIRNRHSGLCLDDYNWVTAPGAEVRQWTCNGAAVQDWELIPAADGYHTIRNRHSGLCLDDTDWATTAGSPVQQWTCNNLAVQQWRLTSTGDGHSTLTNRHSGLCLDDYNWATTPGAEVRQWTCNNSAVQQWSIA</sequence>
<keyword evidence="2" id="KW-0732">Signal</keyword>
<dbReference type="PANTHER" id="PTHR43817:SF1">
    <property type="entry name" value="HYDROLASE, FAMILY 43, PUTATIVE (AFU_ORTHOLOGUE AFUA_3G01660)-RELATED"/>
    <property type="match status" value="1"/>
</dbReference>
<feature type="region of interest" description="Disordered" evidence="8">
    <location>
        <begin position="368"/>
        <end position="390"/>
    </location>
</feature>
<name>A0A243QLL0_9ACTN</name>
<feature type="transmembrane region" description="Helical" evidence="9">
    <location>
        <begin position="52"/>
        <end position="72"/>
    </location>
</feature>
<organism evidence="11 12">
    <name type="scientific">Streptosporangium minutum</name>
    <dbReference type="NCBI Taxonomy" id="569862"/>
    <lineage>
        <taxon>Bacteria</taxon>
        <taxon>Bacillati</taxon>
        <taxon>Actinomycetota</taxon>
        <taxon>Actinomycetes</taxon>
        <taxon>Streptosporangiales</taxon>
        <taxon>Streptosporangiaceae</taxon>
        <taxon>Streptosporangium</taxon>
    </lineage>
</organism>
<evidence type="ECO:0000313" key="11">
    <source>
        <dbReference type="EMBL" id="OUC83020.1"/>
    </source>
</evidence>
<dbReference type="Gene3D" id="2.115.10.20">
    <property type="entry name" value="Glycosyl hydrolase domain, family 43"/>
    <property type="match status" value="1"/>
</dbReference>
<dbReference type="CDD" id="cd00161">
    <property type="entry name" value="beta-trefoil_Ricin-like"/>
    <property type="match status" value="1"/>
</dbReference>
<keyword evidence="9" id="KW-0812">Transmembrane</keyword>
<dbReference type="Pfam" id="PF00652">
    <property type="entry name" value="Ricin_B_lectin"/>
    <property type="match status" value="1"/>
</dbReference>
<dbReference type="InterPro" id="IPR000772">
    <property type="entry name" value="Ricin_B_lectin"/>
</dbReference>
<evidence type="ECO:0000313" key="12">
    <source>
        <dbReference type="Proteomes" id="UP000194761"/>
    </source>
</evidence>
<evidence type="ECO:0000256" key="6">
    <source>
        <dbReference type="PIRSR" id="PIRSR606710-2"/>
    </source>
</evidence>
<evidence type="ECO:0000256" key="8">
    <source>
        <dbReference type="SAM" id="MobiDB-lite"/>
    </source>
</evidence>